<sequence length="195" mass="22415">MTKQGPFLQTWMMCRAVDAVCCLLFVVRWYSGANQRRRESGPHGSMAQMKKVFRSKMYFSDSRLSLSKLMWLADRRYQYWLSGLTLVDTDIEEEEQCVYTKLTTLTVQNCKASRMEDKEMVLSKIPDIQTFDEQLQYVIFGRRGLLKRRLAGLGLLSAAKRVTLRVAKSADFRFSRELSDSESSLVSDSAGSDEC</sequence>
<protein>
    <submittedName>
        <fullName evidence="1">Uncharacterized protein</fullName>
    </submittedName>
</protein>
<keyword evidence="2" id="KW-1185">Reference proteome</keyword>
<dbReference type="Proteomes" id="UP000604046">
    <property type="component" value="Unassembled WGS sequence"/>
</dbReference>
<reference evidence="1" key="1">
    <citation type="submission" date="2021-02" db="EMBL/GenBank/DDBJ databases">
        <authorList>
            <person name="Dougan E. K."/>
            <person name="Rhodes N."/>
            <person name="Thang M."/>
            <person name="Chan C."/>
        </authorList>
    </citation>
    <scope>NUCLEOTIDE SEQUENCE</scope>
</reference>
<evidence type="ECO:0000313" key="2">
    <source>
        <dbReference type="Proteomes" id="UP000604046"/>
    </source>
</evidence>
<comment type="caution">
    <text evidence="1">The sequence shown here is derived from an EMBL/GenBank/DDBJ whole genome shotgun (WGS) entry which is preliminary data.</text>
</comment>
<dbReference type="AlphaFoldDB" id="A0A812V0Z4"/>
<proteinExistence type="predicted"/>
<gene>
    <name evidence="1" type="ORF">SNAT2548_LOCUS34299</name>
</gene>
<organism evidence="1 2">
    <name type="scientific">Symbiodinium natans</name>
    <dbReference type="NCBI Taxonomy" id="878477"/>
    <lineage>
        <taxon>Eukaryota</taxon>
        <taxon>Sar</taxon>
        <taxon>Alveolata</taxon>
        <taxon>Dinophyceae</taxon>
        <taxon>Suessiales</taxon>
        <taxon>Symbiodiniaceae</taxon>
        <taxon>Symbiodinium</taxon>
    </lineage>
</organism>
<evidence type="ECO:0000313" key="1">
    <source>
        <dbReference type="EMBL" id="CAE7602988.1"/>
    </source>
</evidence>
<name>A0A812V0Z4_9DINO</name>
<accession>A0A812V0Z4</accession>
<dbReference type="EMBL" id="CAJNDS010002801">
    <property type="protein sequence ID" value="CAE7602988.1"/>
    <property type="molecule type" value="Genomic_DNA"/>
</dbReference>